<dbReference type="InterPro" id="IPR001647">
    <property type="entry name" value="HTH_TetR"/>
</dbReference>
<comment type="caution">
    <text evidence="4">The sequence shown here is derived from an EMBL/GenBank/DDBJ whole genome shotgun (WGS) entry which is preliminary data.</text>
</comment>
<accession>A0A0R1GVU0</accession>
<dbReference type="PATRIC" id="fig|1423722.3.peg.1158"/>
<sequence>MARKKEIFKQQILDVAYKMAIENGVDSLTARKVAEAADCSTQPIYLEFKNMNDLRQQVLAMIQDKLQSKVFEESFTGDPLIDLELSYIHFAAKHPQLFRAMYVEGKFGSANISDFSMEIGLKKLEESYPENGFSDEKKRNIVTGSWIIATGIGALVATGMIEINQEQMVEILTAQVNDFILNDRFSESQEESTFEEKEKRSISDMLG</sequence>
<dbReference type="Proteomes" id="UP000050909">
    <property type="component" value="Unassembled WGS sequence"/>
</dbReference>
<feature type="DNA-binding region" description="H-T-H motif" evidence="2">
    <location>
        <begin position="29"/>
        <end position="48"/>
    </location>
</feature>
<evidence type="ECO:0000256" key="2">
    <source>
        <dbReference type="PROSITE-ProRule" id="PRU00335"/>
    </source>
</evidence>
<keyword evidence="5" id="KW-1185">Reference proteome</keyword>
<evidence type="ECO:0000313" key="4">
    <source>
        <dbReference type="EMBL" id="KRK37801.1"/>
    </source>
</evidence>
<protein>
    <submittedName>
        <fullName evidence="4">TetR family transcriptional regulator</fullName>
    </submittedName>
</protein>
<dbReference type="RefSeq" id="WP_056947308.1">
    <property type="nucleotide sequence ID" value="NZ_AZCV01000003.1"/>
</dbReference>
<organism evidence="4 5">
    <name type="scientific">Amylolactobacillus amylotrophicus DSM 20534</name>
    <dbReference type="NCBI Taxonomy" id="1423722"/>
    <lineage>
        <taxon>Bacteria</taxon>
        <taxon>Bacillati</taxon>
        <taxon>Bacillota</taxon>
        <taxon>Bacilli</taxon>
        <taxon>Lactobacillales</taxon>
        <taxon>Lactobacillaceae</taxon>
        <taxon>Amylolactobacillus</taxon>
    </lineage>
</organism>
<evidence type="ECO:0000259" key="3">
    <source>
        <dbReference type="PROSITE" id="PS50977"/>
    </source>
</evidence>
<dbReference type="SUPFAM" id="SSF48498">
    <property type="entry name" value="Tetracyclin repressor-like, C-terminal domain"/>
    <property type="match status" value="1"/>
</dbReference>
<reference evidence="4 5" key="1">
    <citation type="journal article" date="2015" name="Genome Announc.">
        <title>Expanding the biotechnology potential of lactobacilli through comparative genomics of 213 strains and associated genera.</title>
        <authorList>
            <person name="Sun Z."/>
            <person name="Harris H.M."/>
            <person name="McCann A."/>
            <person name="Guo C."/>
            <person name="Argimon S."/>
            <person name="Zhang W."/>
            <person name="Yang X."/>
            <person name="Jeffery I.B."/>
            <person name="Cooney J.C."/>
            <person name="Kagawa T.F."/>
            <person name="Liu W."/>
            <person name="Song Y."/>
            <person name="Salvetti E."/>
            <person name="Wrobel A."/>
            <person name="Rasinkangas P."/>
            <person name="Parkhill J."/>
            <person name="Rea M.C."/>
            <person name="O'Sullivan O."/>
            <person name="Ritari J."/>
            <person name="Douillard F.P."/>
            <person name="Paul Ross R."/>
            <person name="Yang R."/>
            <person name="Briner A.E."/>
            <person name="Felis G.E."/>
            <person name="de Vos W.M."/>
            <person name="Barrangou R."/>
            <person name="Klaenhammer T.R."/>
            <person name="Caufield P.W."/>
            <person name="Cui Y."/>
            <person name="Zhang H."/>
            <person name="O'Toole P.W."/>
        </authorList>
    </citation>
    <scope>NUCLEOTIDE SEQUENCE [LARGE SCALE GENOMIC DNA]</scope>
    <source>
        <strain evidence="4 5">DSM 20534</strain>
    </source>
</reference>
<dbReference type="GO" id="GO:0003677">
    <property type="term" value="F:DNA binding"/>
    <property type="evidence" value="ECO:0007669"/>
    <property type="project" value="UniProtKB-UniRule"/>
</dbReference>
<dbReference type="Gene3D" id="1.10.357.10">
    <property type="entry name" value="Tetracycline Repressor, domain 2"/>
    <property type="match status" value="1"/>
</dbReference>
<gene>
    <name evidence="4" type="ORF">FC62_GL001135</name>
</gene>
<dbReference type="EMBL" id="AZCV01000003">
    <property type="protein sequence ID" value="KRK37801.1"/>
    <property type="molecule type" value="Genomic_DNA"/>
</dbReference>
<name>A0A0R1GVU0_9LACO</name>
<dbReference type="InterPro" id="IPR009057">
    <property type="entry name" value="Homeodomain-like_sf"/>
</dbReference>
<evidence type="ECO:0000313" key="5">
    <source>
        <dbReference type="Proteomes" id="UP000050909"/>
    </source>
</evidence>
<evidence type="ECO:0000256" key="1">
    <source>
        <dbReference type="ARBA" id="ARBA00023125"/>
    </source>
</evidence>
<dbReference type="InterPro" id="IPR036271">
    <property type="entry name" value="Tet_transcr_reg_TetR-rel_C_sf"/>
</dbReference>
<keyword evidence="1 2" id="KW-0238">DNA-binding</keyword>
<proteinExistence type="predicted"/>
<dbReference type="SUPFAM" id="SSF46689">
    <property type="entry name" value="Homeodomain-like"/>
    <property type="match status" value="1"/>
</dbReference>
<dbReference type="Pfam" id="PF00440">
    <property type="entry name" value="TetR_N"/>
    <property type="match status" value="1"/>
</dbReference>
<dbReference type="AlphaFoldDB" id="A0A0R1GVU0"/>
<feature type="domain" description="HTH tetR-type" evidence="3">
    <location>
        <begin position="6"/>
        <end position="66"/>
    </location>
</feature>
<dbReference type="PROSITE" id="PS50977">
    <property type="entry name" value="HTH_TETR_2"/>
    <property type="match status" value="1"/>
</dbReference>